<evidence type="ECO:0000256" key="1">
    <source>
        <dbReference type="ARBA" id="ARBA00022741"/>
    </source>
</evidence>
<name>A0A445G9S1_GLYSO</name>
<dbReference type="GO" id="GO:0030332">
    <property type="term" value="F:cyclin binding"/>
    <property type="evidence" value="ECO:0007669"/>
    <property type="project" value="TreeGrafter"/>
</dbReference>
<proteinExistence type="predicted"/>
<dbReference type="GO" id="GO:0005524">
    <property type="term" value="F:ATP binding"/>
    <property type="evidence" value="ECO:0007669"/>
    <property type="project" value="UniProtKB-KW"/>
</dbReference>
<dbReference type="InterPro" id="IPR050108">
    <property type="entry name" value="CDK"/>
</dbReference>
<dbReference type="GO" id="GO:0004693">
    <property type="term" value="F:cyclin-dependent protein serine/threonine kinase activity"/>
    <property type="evidence" value="ECO:0007669"/>
    <property type="project" value="TreeGrafter"/>
</dbReference>
<comment type="caution">
    <text evidence="4">The sequence shown here is derived from an EMBL/GenBank/DDBJ whole genome shotgun (WGS) entry which is preliminary data.</text>
</comment>
<dbReference type="InterPro" id="IPR011009">
    <property type="entry name" value="Kinase-like_dom_sf"/>
</dbReference>
<dbReference type="PANTHER" id="PTHR24056:SF178">
    <property type="entry name" value="CYCLIN-DEPENDENT KINASE B2-2"/>
    <property type="match status" value="1"/>
</dbReference>
<gene>
    <name evidence="4" type="ORF">D0Y65_046555</name>
</gene>
<keyword evidence="2" id="KW-0067">ATP-binding</keyword>
<feature type="domain" description="Protein kinase" evidence="3">
    <location>
        <begin position="1"/>
        <end position="217"/>
    </location>
</feature>
<reference evidence="4 5" key="1">
    <citation type="submission" date="2018-09" db="EMBL/GenBank/DDBJ databases">
        <title>A high-quality reference genome of wild soybean provides a powerful tool to mine soybean genomes.</title>
        <authorList>
            <person name="Xie M."/>
            <person name="Chung C.Y.L."/>
            <person name="Li M.-W."/>
            <person name="Wong F.-L."/>
            <person name="Chan T.-F."/>
            <person name="Lam H.-M."/>
        </authorList>
    </citation>
    <scope>NUCLEOTIDE SEQUENCE [LARGE SCALE GENOMIC DNA]</scope>
    <source>
        <strain evidence="5">cv. W05</strain>
        <tissue evidence="4">Hypocotyl of etiolated seedlings</tissue>
    </source>
</reference>
<accession>A0A445G9S1</accession>
<organism evidence="4 5">
    <name type="scientific">Glycine soja</name>
    <name type="common">Wild soybean</name>
    <dbReference type="NCBI Taxonomy" id="3848"/>
    <lineage>
        <taxon>Eukaryota</taxon>
        <taxon>Viridiplantae</taxon>
        <taxon>Streptophyta</taxon>
        <taxon>Embryophyta</taxon>
        <taxon>Tracheophyta</taxon>
        <taxon>Spermatophyta</taxon>
        <taxon>Magnoliopsida</taxon>
        <taxon>eudicotyledons</taxon>
        <taxon>Gunneridae</taxon>
        <taxon>Pentapetalae</taxon>
        <taxon>rosids</taxon>
        <taxon>fabids</taxon>
        <taxon>Fabales</taxon>
        <taxon>Fabaceae</taxon>
        <taxon>Papilionoideae</taxon>
        <taxon>50 kb inversion clade</taxon>
        <taxon>NPAAA clade</taxon>
        <taxon>indigoferoid/millettioid clade</taxon>
        <taxon>Phaseoleae</taxon>
        <taxon>Glycine</taxon>
        <taxon>Glycine subgen. Soja</taxon>
    </lineage>
</organism>
<dbReference type="GO" id="GO:0010468">
    <property type="term" value="P:regulation of gene expression"/>
    <property type="evidence" value="ECO:0007669"/>
    <property type="project" value="TreeGrafter"/>
</dbReference>
<keyword evidence="4" id="KW-0418">Kinase</keyword>
<feature type="non-terminal residue" evidence="4">
    <location>
        <position position="1"/>
    </location>
</feature>
<dbReference type="GO" id="GO:0010389">
    <property type="term" value="P:regulation of G2/M transition of mitotic cell cycle"/>
    <property type="evidence" value="ECO:0007669"/>
    <property type="project" value="TreeGrafter"/>
</dbReference>
<dbReference type="Proteomes" id="UP000289340">
    <property type="component" value="Chromosome 17"/>
</dbReference>
<protein>
    <submittedName>
        <fullName evidence="4">Cyclin-dependent kinase B2-2</fullName>
    </submittedName>
</protein>
<dbReference type="GO" id="GO:0005737">
    <property type="term" value="C:cytoplasm"/>
    <property type="evidence" value="ECO:0007669"/>
    <property type="project" value="TreeGrafter"/>
</dbReference>
<dbReference type="GO" id="GO:0005634">
    <property type="term" value="C:nucleus"/>
    <property type="evidence" value="ECO:0007669"/>
    <property type="project" value="TreeGrafter"/>
</dbReference>
<dbReference type="InterPro" id="IPR000719">
    <property type="entry name" value="Prot_kinase_dom"/>
</dbReference>
<dbReference type="EMBL" id="QZWG01000017">
    <property type="protein sequence ID" value="RZB57945.1"/>
    <property type="molecule type" value="Genomic_DNA"/>
</dbReference>
<dbReference type="Gene3D" id="1.10.510.10">
    <property type="entry name" value="Transferase(Phosphotransferase) domain 1"/>
    <property type="match status" value="1"/>
</dbReference>
<evidence type="ECO:0000313" key="5">
    <source>
        <dbReference type="Proteomes" id="UP000289340"/>
    </source>
</evidence>
<dbReference type="PANTHER" id="PTHR24056">
    <property type="entry name" value="CELL DIVISION PROTEIN KINASE"/>
    <property type="match status" value="1"/>
</dbReference>
<dbReference type="PROSITE" id="PS50011">
    <property type="entry name" value="PROTEIN_KINASE_DOM"/>
    <property type="match status" value="1"/>
</dbReference>
<dbReference type="GO" id="GO:0000307">
    <property type="term" value="C:cyclin-dependent protein kinase holoenzyme complex"/>
    <property type="evidence" value="ECO:0007669"/>
    <property type="project" value="TreeGrafter"/>
</dbReference>
<evidence type="ECO:0000313" key="4">
    <source>
        <dbReference type="EMBL" id="RZB57945.1"/>
    </source>
</evidence>
<dbReference type="AlphaFoldDB" id="A0A445G9S1"/>
<keyword evidence="1" id="KW-0547">Nucleotide-binding</keyword>
<keyword evidence="5" id="KW-1185">Reference proteome</keyword>
<evidence type="ECO:0000256" key="2">
    <source>
        <dbReference type="ARBA" id="ARBA00022840"/>
    </source>
</evidence>
<evidence type="ECO:0000259" key="3">
    <source>
        <dbReference type="PROSITE" id="PS50011"/>
    </source>
</evidence>
<dbReference type="GO" id="GO:0007165">
    <property type="term" value="P:signal transduction"/>
    <property type="evidence" value="ECO:0007669"/>
    <property type="project" value="TreeGrafter"/>
</dbReference>
<dbReference type="Pfam" id="PF00069">
    <property type="entry name" value="Pkinase"/>
    <property type="match status" value="1"/>
</dbReference>
<sequence>GEEGSVEIVEGWGLVNVDERGEDWVRVARCRSTISTSPLQKSERATIRGTTVRAHDGATLVVLRPPILADLGVSVWDSEVEGFGETGSMTMREVPRQQLSPLSLCVLHIYKSHLCQNPVPTTILTLWYRAPEVLLGATHYSTVNKWSVGCIFAELVTQQPLFLGDSELQQLLRIFRCSFNYFFDSCFHFGPCCSSSQVQMFVTNEYFYYVFTAINDN</sequence>
<keyword evidence="4" id="KW-0808">Transferase</keyword>
<dbReference type="SUPFAM" id="SSF56112">
    <property type="entry name" value="Protein kinase-like (PK-like)"/>
    <property type="match status" value="1"/>
</dbReference>
<dbReference type="GO" id="GO:0000082">
    <property type="term" value="P:G1/S transition of mitotic cell cycle"/>
    <property type="evidence" value="ECO:0007669"/>
    <property type="project" value="TreeGrafter"/>
</dbReference>